<protein>
    <submittedName>
        <fullName evidence="1">Uncharacterized protein</fullName>
    </submittedName>
</protein>
<proteinExistence type="predicted"/>
<sequence>MGREPSIPLRGGSNGHHIYGLSLCIRLWPLAPVNSPLKIYFELALQTHTNLKFRSLAFSPCGRIVAVTTNNHDVLLFTTRSESIRLGTQCLHAIRKCVVENILKKTMRRSIKHQYHNNDSNDMSLTTSNNNYNTLFQNCILQIHLPSPVKKAILRNFVN</sequence>
<evidence type="ECO:0000313" key="1">
    <source>
        <dbReference type="EMBL" id="VDO74637.1"/>
    </source>
</evidence>
<dbReference type="AlphaFoldDB" id="A0A183LTG0"/>
<dbReference type="Proteomes" id="UP000277204">
    <property type="component" value="Unassembled WGS sequence"/>
</dbReference>
<organism evidence="1 2">
    <name type="scientific">Schistosoma margrebowiei</name>
    <dbReference type="NCBI Taxonomy" id="48269"/>
    <lineage>
        <taxon>Eukaryota</taxon>
        <taxon>Metazoa</taxon>
        <taxon>Spiralia</taxon>
        <taxon>Lophotrochozoa</taxon>
        <taxon>Platyhelminthes</taxon>
        <taxon>Trematoda</taxon>
        <taxon>Digenea</taxon>
        <taxon>Strigeidida</taxon>
        <taxon>Schistosomatoidea</taxon>
        <taxon>Schistosomatidae</taxon>
        <taxon>Schistosoma</taxon>
    </lineage>
</organism>
<keyword evidence="2" id="KW-1185">Reference proteome</keyword>
<gene>
    <name evidence="1" type="ORF">SMRZ_LOCUS7085</name>
</gene>
<accession>A0A183LTG0</accession>
<dbReference type="STRING" id="48269.A0A183LTG0"/>
<dbReference type="EMBL" id="UZAI01002785">
    <property type="protein sequence ID" value="VDO74637.1"/>
    <property type="molecule type" value="Genomic_DNA"/>
</dbReference>
<evidence type="ECO:0000313" key="2">
    <source>
        <dbReference type="Proteomes" id="UP000277204"/>
    </source>
</evidence>
<reference evidence="1 2" key="1">
    <citation type="submission" date="2018-11" db="EMBL/GenBank/DDBJ databases">
        <authorList>
            <consortium name="Pathogen Informatics"/>
        </authorList>
    </citation>
    <scope>NUCLEOTIDE SEQUENCE [LARGE SCALE GENOMIC DNA]</scope>
    <source>
        <strain evidence="1 2">Zambia</strain>
    </source>
</reference>
<name>A0A183LTG0_9TREM</name>